<dbReference type="GO" id="GO:0005509">
    <property type="term" value="F:calcium ion binding"/>
    <property type="evidence" value="ECO:0007669"/>
    <property type="project" value="InterPro"/>
</dbReference>
<keyword evidence="2" id="KW-0812">Transmembrane</keyword>
<dbReference type="Proteomes" id="UP000095192">
    <property type="component" value="Unassembled WGS sequence"/>
</dbReference>
<keyword evidence="1" id="KW-0106">Calcium</keyword>
<comment type="caution">
    <text evidence="4">The sequence shown here is derived from an EMBL/GenBank/DDBJ whole genome shotgun (WGS) entry which is preliminary data.</text>
</comment>
<dbReference type="InParanoid" id="A0A1D3DAE3"/>
<evidence type="ECO:0000256" key="1">
    <source>
        <dbReference type="ARBA" id="ARBA00022837"/>
    </source>
</evidence>
<feature type="domain" description="EF-hand" evidence="3">
    <location>
        <begin position="642"/>
        <end position="677"/>
    </location>
</feature>
<dbReference type="SUPFAM" id="SSF47473">
    <property type="entry name" value="EF-hand"/>
    <property type="match status" value="1"/>
</dbReference>
<dbReference type="InterPro" id="IPR002048">
    <property type="entry name" value="EF_hand_dom"/>
</dbReference>
<dbReference type="PROSITE" id="PS50222">
    <property type="entry name" value="EF_HAND_2"/>
    <property type="match status" value="1"/>
</dbReference>
<feature type="transmembrane region" description="Helical" evidence="2">
    <location>
        <begin position="304"/>
        <end position="323"/>
    </location>
</feature>
<organism evidence="4 5">
    <name type="scientific">Cyclospora cayetanensis</name>
    <dbReference type="NCBI Taxonomy" id="88456"/>
    <lineage>
        <taxon>Eukaryota</taxon>
        <taxon>Sar</taxon>
        <taxon>Alveolata</taxon>
        <taxon>Apicomplexa</taxon>
        <taxon>Conoidasida</taxon>
        <taxon>Coccidia</taxon>
        <taxon>Eucoccidiorida</taxon>
        <taxon>Eimeriorina</taxon>
        <taxon>Eimeriidae</taxon>
        <taxon>Cyclospora</taxon>
    </lineage>
</organism>
<evidence type="ECO:0000259" key="3">
    <source>
        <dbReference type="PROSITE" id="PS50222"/>
    </source>
</evidence>
<dbReference type="Gene3D" id="1.10.238.10">
    <property type="entry name" value="EF-hand"/>
    <property type="match status" value="1"/>
</dbReference>
<protein>
    <recommendedName>
        <fullName evidence="3">EF-hand domain-containing protein</fullName>
    </recommendedName>
</protein>
<dbReference type="InterPro" id="IPR011992">
    <property type="entry name" value="EF-hand-dom_pair"/>
</dbReference>
<proteinExistence type="predicted"/>
<keyword evidence="5" id="KW-1185">Reference proteome</keyword>
<evidence type="ECO:0000313" key="4">
    <source>
        <dbReference type="EMBL" id="OEH80393.1"/>
    </source>
</evidence>
<keyword evidence="2" id="KW-1133">Transmembrane helix</keyword>
<dbReference type="AlphaFoldDB" id="A0A1D3DAE3"/>
<evidence type="ECO:0000256" key="2">
    <source>
        <dbReference type="SAM" id="Phobius"/>
    </source>
</evidence>
<gene>
    <name evidence="4" type="ORF">cyc_05980</name>
</gene>
<feature type="transmembrane region" description="Helical" evidence="2">
    <location>
        <begin position="329"/>
        <end position="350"/>
    </location>
</feature>
<reference evidence="4 5" key="1">
    <citation type="journal article" date="2016" name="BMC Genomics">
        <title>Comparative genomics reveals Cyclospora cayetanensis possesses coccidia-like metabolism and invasion components but unique surface antigens.</title>
        <authorList>
            <person name="Liu S."/>
            <person name="Wang L."/>
            <person name="Zheng H."/>
            <person name="Xu Z."/>
            <person name="Roellig D.M."/>
            <person name="Li N."/>
            <person name="Frace M.A."/>
            <person name="Tang K."/>
            <person name="Arrowood M.J."/>
            <person name="Moss D.M."/>
            <person name="Zhang L."/>
            <person name="Feng Y."/>
            <person name="Xiao L."/>
        </authorList>
    </citation>
    <scope>NUCLEOTIDE SEQUENCE [LARGE SCALE GENOMIC DNA]</scope>
    <source>
        <strain evidence="4 5">CHN_HEN01</strain>
    </source>
</reference>
<accession>A0A1D3DAE3</accession>
<name>A0A1D3DAE3_9EIME</name>
<sequence>MLRKVGEDRENMSVFEGMHSEAVSLVAEDRGRKEALTHAAPAKIRNSINVLKSSTGGARLVLEISLNATFLFFPFTMGTNLPAALVCTATAGVCQLTHEEHDHRDAQANVTIAILTVGHEELVEYLEHKHLHHVLKVIAAITKEVTVLGFISLLLFFSTRLGITMAINDKLLGQSALEKVGIEELKEESGNPYAAPTVVFELFESAHILVFILMVTFMLVILVLLSISVVKAREWKGFDGMSLSDFQQLAESKNASGSALRFWYLRHRIMNPTTPFVPHQEGQFCFGEFLAEQLSGTLLRMVEIPVSTWLLFIPIVLCVRPLLGLDPTPLVECLLYASGGLLFLNLFIFWRLETIVNYHVPSHNEIKMYLQSLGLPRQPMELPGAPIDALPPITRNGTLCSLIRGTRIMNAQESLFLLGPRGISALRTIIQLSLSLHIVAVTIIVKLLLSPHYQHIMFAVLGYWSGIAPLLILVFSMGLFPVIATELTLISNIGALASRQALEESAKRVQLKVLERQFQILQFLRHKADIHFASQPGRARDEIEEAKQLYDTLSPEIQKGYQDVFHAFAELSAQPRIPLKNIYTMINAFSLSERIPDCKKKAGESVRPSALCKSELKNASYCLKMTTPEGWVTALDPSGSLTYPAFTADLFDYLDEDADGYITVDDLLESLAGLRPAASMEEVEQLVAAIAHGSRGELISMPQLVLWIEDMEERAREFRPKGSSGH</sequence>
<dbReference type="PROSITE" id="PS00018">
    <property type="entry name" value="EF_HAND_1"/>
    <property type="match status" value="1"/>
</dbReference>
<keyword evidence="2" id="KW-0472">Membrane</keyword>
<dbReference type="VEuPathDB" id="ToxoDB:cyc_05980"/>
<feature type="transmembrane region" description="Helical" evidence="2">
    <location>
        <begin position="208"/>
        <end position="230"/>
    </location>
</feature>
<dbReference type="EMBL" id="JROU02000093">
    <property type="protein sequence ID" value="OEH80393.1"/>
    <property type="molecule type" value="Genomic_DNA"/>
</dbReference>
<feature type="transmembrane region" description="Helical" evidence="2">
    <location>
        <begin position="429"/>
        <end position="449"/>
    </location>
</feature>
<feature type="transmembrane region" description="Helical" evidence="2">
    <location>
        <begin position="145"/>
        <end position="167"/>
    </location>
</feature>
<dbReference type="VEuPathDB" id="ToxoDB:LOC34622246"/>
<evidence type="ECO:0000313" key="5">
    <source>
        <dbReference type="Proteomes" id="UP000095192"/>
    </source>
</evidence>
<feature type="transmembrane region" description="Helical" evidence="2">
    <location>
        <begin position="461"/>
        <end position="483"/>
    </location>
</feature>
<dbReference type="InterPro" id="IPR018247">
    <property type="entry name" value="EF_Hand_1_Ca_BS"/>
</dbReference>